<dbReference type="EMBL" id="CAMXCT020003331">
    <property type="protein sequence ID" value="CAL1157142.1"/>
    <property type="molecule type" value="Genomic_DNA"/>
</dbReference>
<reference evidence="2" key="2">
    <citation type="submission" date="2024-04" db="EMBL/GenBank/DDBJ databases">
        <authorList>
            <person name="Chen Y."/>
            <person name="Shah S."/>
            <person name="Dougan E. K."/>
            <person name="Thang M."/>
            <person name="Chan C."/>
        </authorList>
    </citation>
    <scope>NUCLEOTIDE SEQUENCE [LARGE SCALE GENOMIC DNA]</scope>
</reference>
<dbReference type="AlphaFoldDB" id="A0A9P1D731"/>
<keyword evidence="3" id="KW-1185">Reference proteome</keyword>
<feature type="non-terminal residue" evidence="1">
    <location>
        <position position="54"/>
    </location>
</feature>
<gene>
    <name evidence="1" type="ORF">C1SCF055_LOCUS29611</name>
</gene>
<name>A0A9P1D731_9DINO</name>
<organism evidence="1">
    <name type="scientific">Cladocopium goreaui</name>
    <dbReference type="NCBI Taxonomy" id="2562237"/>
    <lineage>
        <taxon>Eukaryota</taxon>
        <taxon>Sar</taxon>
        <taxon>Alveolata</taxon>
        <taxon>Dinophyceae</taxon>
        <taxon>Suessiales</taxon>
        <taxon>Symbiodiniaceae</taxon>
        <taxon>Cladocopium</taxon>
    </lineage>
</organism>
<evidence type="ECO:0000313" key="3">
    <source>
        <dbReference type="Proteomes" id="UP001152797"/>
    </source>
</evidence>
<dbReference type="EMBL" id="CAMXCT030003331">
    <property type="protein sequence ID" value="CAL4791079.1"/>
    <property type="molecule type" value="Genomic_DNA"/>
</dbReference>
<comment type="caution">
    <text evidence="1">The sequence shown here is derived from an EMBL/GenBank/DDBJ whole genome shotgun (WGS) entry which is preliminary data.</text>
</comment>
<dbReference type="EMBL" id="CAMXCT010003331">
    <property type="protein sequence ID" value="CAI4003767.1"/>
    <property type="molecule type" value="Genomic_DNA"/>
</dbReference>
<evidence type="ECO:0000313" key="2">
    <source>
        <dbReference type="EMBL" id="CAL1157142.1"/>
    </source>
</evidence>
<proteinExistence type="predicted"/>
<protein>
    <submittedName>
        <fullName evidence="1">Uncharacterized protein</fullName>
    </submittedName>
</protein>
<evidence type="ECO:0000313" key="1">
    <source>
        <dbReference type="EMBL" id="CAI4003767.1"/>
    </source>
</evidence>
<sequence length="54" mass="6162">MALEAEEERKHIRSWDQPARISKIKSSLEEVIATIDPKEAETHQMLGHLTAAHK</sequence>
<accession>A0A9P1D731</accession>
<reference evidence="1" key="1">
    <citation type="submission" date="2022-10" db="EMBL/GenBank/DDBJ databases">
        <authorList>
            <person name="Chen Y."/>
            <person name="Dougan E. K."/>
            <person name="Chan C."/>
            <person name="Rhodes N."/>
            <person name="Thang M."/>
        </authorList>
    </citation>
    <scope>NUCLEOTIDE SEQUENCE</scope>
</reference>
<dbReference type="Proteomes" id="UP001152797">
    <property type="component" value="Unassembled WGS sequence"/>
</dbReference>